<proteinExistence type="predicted"/>
<dbReference type="AlphaFoldDB" id="A0AAD8XRQ6"/>
<evidence type="ECO:0000256" key="1">
    <source>
        <dbReference type="SAM" id="MobiDB-lite"/>
    </source>
</evidence>
<protein>
    <submittedName>
        <fullName evidence="2">Uncharacterized protein</fullName>
    </submittedName>
</protein>
<dbReference type="EMBL" id="JATAAI010000065">
    <property type="protein sequence ID" value="KAK1732497.1"/>
    <property type="molecule type" value="Genomic_DNA"/>
</dbReference>
<reference evidence="2" key="1">
    <citation type="submission" date="2023-06" db="EMBL/GenBank/DDBJ databases">
        <title>Survivors Of The Sea: Transcriptome response of Skeletonema marinoi to long-term dormancy.</title>
        <authorList>
            <person name="Pinder M.I.M."/>
            <person name="Kourtchenko O."/>
            <person name="Robertson E.K."/>
            <person name="Larsson T."/>
            <person name="Maumus F."/>
            <person name="Osuna-Cruz C.M."/>
            <person name="Vancaester E."/>
            <person name="Stenow R."/>
            <person name="Vandepoele K."/>
            <person name="Ploug H."/>
            <person name="Bruchert V."/>
            <person name="Godhe A."/>
            <person name="Topel M."/>
        </authorList>
    </citation>
    <scope>NUCLEOTIDE SEQUENCE</scope>
    <source>
        <strain evidence="2">R05AC</strain>
    </source>
</reference>
<accession>A0AAD8XRQ6</accession>
<feature type="region of interest" description="Disordered" evidence="1">
    <location>
        <begin position="43"/>
        <end position="62"/>
    </location>
</feature>
<comment type="caution">
    <text evidence="2">The sequence shown here is derived from an EMBL/GenBank/DDBJ whole genome shotgun (WGS) entry which is preliminary data.</text>
</comment>
<organism evidence="2 3">
    <name type="scientific">Skeletonema marinoi</name>
    <dbReference type="NCBI Taxonomy" id="267567"/>
    <lineage>
        <taxon>Eukaryota</taxon>
        <taxon>Sar</taxon>
        <taxon>Stramenopiles</taxon>
        <taxon>Ochrophyta</taxon>
        <taxon>Bacillariophyta</taxon>
        <taxon>Coscinodiscophyceae</taxon>
        <taxon>Thalassiosirophycidae</taxon>
        <taxon>Thalassiosirales</taxon>
        <taxon>Skeletonemataceae</taxon>
        <taxon>Skeletonema</taxon>
        <taxon>Skeletonema marinoi-dohrnii complex</taxon>
    </lineage>
</organism>
<dbReference type="Proteomes" id="UP001224775">
    <property type="component" value="Unassembled WGS sequence"/>
</dbReference>
<name>A0AAD8XRQ6_9STRA</name>
<evidence type="ECO:0000313" key="2">
    <source>
        <dbReference type="EMBL" id="KAK1732497.1"/>
    </source>
</evidence>
<keyword evidence="3" id="KW-1185">Reference proteome</keyword>
<feature type="region of interest" description="Disordered" evidence="1">
    <location>
        <begin position="1"/>
        <end position="26"/>
    </location>
</feature>
<gene>
    <name evidence="2" type="ORF">QTG54_016780</name>
</gene>
<evidence type="ECO:0000313" key="3">
    <source>
        <dbReference type="Proteomes" id="UP001224775"/>
    </source>
</evidence>
<feature type="compositionally biased region" description="Basic residues" evidence="1">
    <location>
        <begin position="14"/>
        <end position="24"/>
    </location>
</feature>
<sequence length="62" mass="6887">MTAKSSHKNNYTKLRSRQERRRQRLAAALDTTGDEFAAQFPEPAPAVQAPMAVEENNNNAGE</sequence>